<evidence type="ECO:0008006" key="5">
    <source>
        <dbReference type="Google" id="ProtNLM"/>
    </source>
</evidence>
<dbReference type="OrthoDB" id="5837849at2759"/>
<proteinExistence type="predicted"/>
<evidence type="ECO:0000313" key="4">
    <source>
        <dbReference type="Proteomes" id="UP001153709"/>
    </source>
</evidence>
<evidence type="ECO:0000256" key="1">
    <source>
        <dbReference type="ARBA" id="ARBA00022553"/>
    </source>
</evidence>
<protein>
    <recommendedName>
        <fullName evidence="5">THO1-MOS11 C-terminal domain-containing protein</fullName>
    </recommendedName>
</protein>
<dbReference type="EMBL" id="OU898278">
    <property type="protein sequence ID" value="CAG9831250.1"/>
    <property type="molecule type" value="Genomic_DNA"/>
</dbReference>
<reference evidence="3" key="1">
    <citation type="submission" date="2022-01" db="EMBL/GenBank/DDBJ databases">
        <authorList>
            <person name="King R."/>
        </authorList>
    </citation>
    <scope>NUCLEOTIDE SEQUENCE</scope>
</reference>
<name>A0A9N9SXI5_DIABA</name>
<dbReference type="InterPro" id="IPR052240">
    <property type="entry name" value="SAP_domain_ribonucleoprotein"/>
</dbReference>
<feature type="compositionally biased region" description="Basic and acidic residues" evidence="2">
    <location>
        <begin position="96"/>
        <end position="112"/>
    </location>
</feature>
<dbReference type="GO" id="GO:0005634">
    <property type="term" value="C:nucleus"/>
    <property type="evidence" value="ECO:0007669"/>
    <property type="project" value="TreeGrafter"/>
</dbReference>
<feature type="compositionally biased region" description="Basic and acidic residues" evidence="2">
    <location>
        <begin position="70"/>
        <end position="88"/>
    </location>
</feature>
<evidence type="ECO:0000256" key="2">
    <source>
        <dbReference type="SAM" id="MobiDB-lite"/>
    </source>
</evidence>
<dbReference type="AlphaFoldDB" id="A0A9N9SXI5"/>
<gene>
    <name evidence="3" type="ORF">DIABBA_LOCUS4857</name>
</gene>
<dbReference type="PANTHER" id="PTHR46551">
    <property type="entry name" value="SAP DOMAIN-CONTAINING RIBONUCLEOPROTEIN"/>
    <property type="match status" value="1"/>
</dbReference>
<organism evidence="3 4">
    <name type="scientific">Diabrotica balteata</name>
    <name type="common">Banded cucumber beetle</name>
    <dbReference type="NCBI Taxonomy" id="107213"/>
    <lineage>
        <taxon>Eukaryota</taxon>
        <taxon>Metazoa</taxon>
        <taxon>Ecdysozoa</taxon>
        <taxon>Arthropoda</taxon>
        <taxon>Hexapoda</taxon>
        <taxon>Insecta</taxon>
        <taxon>Pterygota</taxon>
        <taxon>Neoptera</taxon>
        <taxon>Endopterygota</taxon>
        <taxon>Coleoptera</taxon>
        <taxon>Polyphaga</taxon>
        <taxon>Cucujiformia</taxon>
        <taxon>Chrysomeloidea</taxon>
        <taxon>Chrysomelidae</taxon>
        <taxon>Galerucinae</taxon>
        <taxon>Diabroticina</taxon>
        <taxon>Diabroticites</taxon>
        <taxon>Diabrotica</taxon>
    </lineage>
</organism>
<keyword evidence="1" id="KW-0597">Phosphoprotein</keyword>
<dbReference type="Proteomes" id="UP001153709">
    <property type="component" value="Chromosome 3"/>
</dbReference>
<feature type="region of interest" description="Disordered" evidence="2">
    <location>
        <begin position="62"/>
        <end position="112"/>
    </location>
</feature>
<evidence type="ECO:0000313" key="3">
    <source>
        <dbReference type="EMBL" id="CAG9831250.1"/>
    </source>
</evidence>
<accession>A0A9N9SXI5</accession>
<dbReference type="GO" id="GO:0016973">
    <property type="term" value="P:poly(A)+ mRNA export from nucleus"/>
    <property type="evidence" value="ECO:0007669"/>
    <property type="project" value="TreeGrafter"/>
</dbReference>
<dbReference type="PANTHER" id="PTHR46551:SF1">
    <property type="entry name" value="SAP DOMAIN-CONTAINING RIBONUCLEOPROTEIN"/>
    <property type="match status" value="1"/>
</dbReference>
<sequence>MRPGSLATTIQYVQEERSVRYLQKNQITPPTTSETKITKNIDRKNTKLDVLKQRAARFGVSVSSAMSNLENKEKLEKRKQRFGSDTEGKSSNGVSDSEKAKLRLERFKEPVK</sequence>
<keyword evidence="4" id="KW-1185">Reference proteome</keyword>